<keyword evidence="2" id="KW-0547">Nucleotide-binding</keyword>
<dbReference type="CDD" id="cd16936">
    <property type="entry name" value="HATPase_RsbW-like"/>
    <property type="match status" value="1"/>
</dbReference>
<gene>
    <name evidence="2" type="ORF">I4I82_06825</name>
</gene>
<protein>
    <submittedName>
        <fullName evidence="2">ATP-binding protein</fullName>
    </submittedName>
</protein>
<dbReference type="PANTHER" id="PTHR35526:SF3">
    <property type="entry name" value="ANTI-SIGMA-F FACTOR RSBW"/>
    <property type="match status" value="1"/>
</dbReference>
<organism evidence="2 3">
    <name type="scientific">Pseudonocardia oceani</name>
    <dbReference type="NCBI Taxonomy" id="2792013"/>
    <lineage>
        <taxon>Bacteria</taxon>
        <taxon>Bacillati</taxon>
        <taxon>Actinomycetota</taxon>
        <taxon>Actinomycetes</taxon>
        <taxon>Pseudonocardiales</taxon>
        <taxon>Pseudonocardiaceae</taxon>
        <taxon>Pseudonocardia</taxon>
    </lineage>
</organism>
<dbReference type="Pfam" id="PF13581">
    <property type="entry name" value="HATPase_c_2"/>
    <property type="match status" value="1"/>
</dbReference>
<dbReference type="GO" id="GO:0005524">
    <property type="term" value="F:ATP binding"/>
    <property type="evidence" value="ECO:0007669"/>
    <property type="project" value="UniProtKB-KW"/>
</dbReference>
<feature type="domain" description="Histidine kinase/HSP90-like ATPase" evidence="1">
    <location>
        <begin position="19"/>
        <end position="132"/>
    </location>
</feature>
<evidence type="ECO:0000313" key="2">
    <source>
        <dbReference type="EMBL" id="MBW0127396.1"/>
    </source>
</evidence>
<proteinExistence type="predicted"/>
<dbReference type="EMBL" id="JADQDF010000001">
    <property type="protein sequence ID" value="MBW0127396.1"/>
    <property type="molecule type" value="Genomic_DNA"/>
</dbReference>
<keyword evidence="3" id="KW-1185">Reference proteome</keyword>
<keyword evidence="2" id="KW-0067">ATP-binding</keyword>
<name>A0ABS6U5D5_9PSEU</name>
<dbReference type="PANTHER" id="PTHR35526">
    <property type="entry name" value="ANTI-SIGMA-F FACTOR RSBW-RELATED"/>
    <property type="match status" value="1"/>
</dbReference>
<comment type="caution">
    <text evidence="2">The sequence shown here is derived from an EMBL/GenBank/DDBJ whole genome shotgun (WGS) entry which is preliminary data.</text>
</comment>
<reference evidence="2 3" key="1">
    <citation type="submission" date="2020-11" db="EMBL/GenBank/DDBJ databases">
        <title>Pseudonocardia abyssalis sp. nov. and Pseudonocardia oceani sp. nov., description and phylogenomic analysis of two novel actinomycetes isolated from the deep Southern Ocean.</title>
        <authorList>
            <person name="Parra J."/>
        </authorList>
    </citation>
    <scope>NUCLEOTIDE SEQUENCE [LARGE SCALE GENOMIC DNA]</scope>
    <source>
        <strain evidence="3">KRD185</strain>
    </source>
</reference>
<dbReference type="InterPro" id="IPR003594">
    <property type="entry name" value="HATPase_dom"/>
</dbReference>
<evidence type="ECO:0000313" key="3">
    <source>
        <dbReference type="Proteomes" id="UP000694300"/>
    </source>
</evidence>
<accession>A0ABS6U5D5</accession>
<sequence>MAPVERDTNTFRVRLLGVPASASIVRERLRAWLDGFGWPEDEVDDVVLAVHEAVSNSVEHGYDGREPGEVDVSGLRSVDDDGQRVRLLVRDDGRWRPPGDPGYRGRGIAVMRGCMAQVQVHPGDDGTAVVLVSRPVPVARGRSAAPMTVATVQVRIRVRGPAETGR</sequence>
<dbReference type="Proteomes" id="UP000694300">
    <property type="component" value="Unassembled WGS sequence"/>
</dbReference>
<evidence type="ECO:0000259" key="1">
    <source>
        <dbReference type="Pfam" id="PF13581"/>
    </source>
</evidence>
<dbReference type="InterPro" id="IPR050267">
    <property type="entry name" value="Anti-sigma-factor_SerPK"/>
</dbReference>
<dbReference type="RefSeq" id="WP_218589457.1">
    <property type="nucleotide sequence ID" value="NZ_JADQDE010000059.1"/>
</dbReference>